<protein>
    <recommendedName>
        <fullName evidence="3">HlyD family secretion protein</fullName>
    </recommendedName>
</protein>
<dbReference type="EMBL" id="PDKJ01000001">
    <property type="protein sequence ID" value="RXJ70205.1"/>
    <property type="molecule type" value="Genomic_DNA"/>
</dbReference>
<dbReference type="Proteomes" id="UP000290172">
    <property type="component" value="Unassembled WGS sequence"/>
</dbReference>
<sequence length="233" mass="27159">MKYLLIFLPIFIYAKSYIGVVEPVNEFTIYAKTSGEIVSLDKNDEMKILTKDIIKIDKSLEVDTLKLYEEQLKLYNQKLEIMQSNYEKYITIRGMSKVDKDNKLLEIIDLKNSIATLKISIIDLKNSIKDKTISINNLYLKEFLVNKYDYLTAGTKVATVYDMSKSKVTVYVNAEDYKNIKNKLIYINDVKSDYKINKIDITTDTTYISSYKTEVLIDSKEYGKTLKVEFRNE</sequence>
<dbReference type="AlphaFoldDB" id="A0A4Q0YIR4"/>
<comment type="caution">
    <text evidence="1">The sequence shown here is derived from an EMBL/GenBank/DDBJ whole genome shotgun (WGS) entry which is preliminary data.</text>
</comment>
<evidence type="ECO:0000313" key="2">
    <source>
        <dbReference type="Proteomes" id="UP000290172"/>
    </source>
</evidence>
<dbReference type="RefSeq" id="WP_128978225.1">
    <property type="nucleotide sequence ID" value="NZ_PDKJ01000001.1"/>
</dbReference>
<reference evidence="1 2" key="1">
    <citation type="submission" date="2017-10" db="EMBL/GenBank/DDBJ databases">
        <title>Genomics of the genus Arcobacter.</title>
        <authorList>
            <person name="Perez-Cataluna A."/>
            <person name="Figueras M.J."/>
        </authorList>
    </citation>
    <scope>NUCLEOTIDE SEQUENCE [LARGE SCALE GENOMIC DNA]</scope>
    <source>
        <strain evidence="1 2">CECT 8993</strain>
    </source>
</reference>
<proteinExistence type="predicted"/>
<organism evidence="1 2">
    <name type="scientific">Halarcobacter ebronensis</name>
    <dbReference type="NCBI Taxonomy" id="1462615"/>
    <lineage>
        <taxon>Bacteria</taxon>
        <taxon>Pseudomonadati</taxon>
        <taxon>Campylobacterota</taxon>
        <taxon>Epsilonproteobacteria</taxon>
        <taxon>Campylobacterales</taxon>
        <taxon>Arcobacteraceae</taxon>
        <taxon>Halarcobacter</taxon>
    </lineage>
</organism>
<evidence type="ECO:0008006" key="3">
    <source>
        <dbReference type="Google" id="ProtNLM"/>
    </source>
</evidence>
<gene>
    <name evidence="1" type="ORF">CRV08_01175</name>
</gene>
<name>A0A4Q0YIR4_9BACT</name>
<accession>A0A4Q0YIR4</accession>
<evidence type="ECO:0000313" key="1">
    <source>
        <dbReference type="EMBL" id="RXJ70205.1"/>
    </source>
</evidence>